<gene>
    <name evidence="1" type="ORF">ERS007739_03395</name>
</gene>
<accession>A0A916LD75</accession>
<dbReference type="EMBL" id="CSBK01001752">
    <property type="protein sequence ID" value="COZ10237.1"/>
    <property type="molecule type" value="Genomic_DNA"/>
</dbReference>
<name>A0A916LD75_MYCTX</name>
<sequence length="38" mass="4165">MSEVPRLDVKISTVFLKSTVRPCPSVSRPSSSTCSRLL</sequence>
<comment type="caution">
    <text evidence="1">The sequence shown here is derived from an EMBL/GenBank/DDBJ whole genome shotgun (WGS) entry which is preliminary data.</text>
</comment>
<protein>
    <submittedName>
        <fullName evidence="1">Uncharacterized protein</fullName>
    </submittedName>
</protein>
<organism evidence="1 2">
    <name type="scientific">Mycobacterium tuberculosis</name>
    <dbReference type="NCBI Taxonomy" id="1773"/>
    <lineage>
        <taxon>Bacteria</taxon>
        <taxon>Bacillati</taxon>
        <taxon>Actinomycetota</taxon>
        <taxon>Actinomycetes</taxon>
        <taxon>Mycobacteriales</taxon>
        <taxon>Mycobacteriaceae</taxon>
        <taxon>Mycobacterium</taxon>
        <taxon>Mycobacterium tuberculosis complex</taxon>
    </lineage>
</organism>
<proteinExistence type="predicted"/>
<dbReference type="AlphaFoldDB" id="A0A916LD75"/>
<dbReference type="Proteomes" id="UP000039021">
    <property type="component" value="Unassembled WGS sequence"/>
</dbReference>
<reference evidence="2" key="1">
    <citation type="submission" date="2015-03" db="EMBL/GenBank/DDBJ databases">
        <authorList>
            <consortium name="Pathogen Informatics"/>
        </authorList>
    </citation>
    <scope>NUCLEOTIDE SEQUENCE [LARGE SCALE GENOMIC DNA]</scope>
    <source>
        <strain evidence="2">N09902308</strain>
    </source>
</reference>
<evidence type="ECO:0000313" key="1">
    <source>
        <dbReference type="EMBL" id="COZ10237.1"/>
    </source>
</evidence>
<evidence type="ECO:0000313" key="2">
    <source>
        <dbReference type="Proteomes" id="UP000039021"/>
    </source>
</evidence>